<dbReference type="Proteomes" id="UP000632849">
    <property type="component" value="Unassembled WGS sequence"/>
</dbReference>
<keyword evidence="3" id="KW-1185">Reference proteome</keyword>
<dbReference type="PROSITE" id="PS51257">
    <property type="entry name" value="PROKAR_LIPOPROTEIN"/>
    <property type="match status" value="1"/>
</dbReference>
<comment type="caution">
    <text evidence="2">The sequence shown here is derived from an EMBL/GenBank/DDBJ whole genome shotgun (WGS) entry which is preliminary data.</text>
</comment>
<accession>A0A919ENP9</accession>
<dbReference type="GeneID" id="95659079"/>
<reference evidence="2" key="2">
    <citation type="submission" date="2020-09" db="EMBL/GenBank/DDBJ databases">
        <authorList>
            <person name="Sun Q."/>
            <person name="Ohkuma M."/>
        </authorList>
    </citation>
    <scope>NUCLEOTIDE SEQUENCE</scope>
    <source>
        <strain evidence="2">JCM 4122</strain>
    </source>
</reference>
<evidence type="ECO:0000313" key="2">
    <source>
        <dbReference type="EMBL" id="GHG02332.1"/>
    </source>
</evidence>
<feature type="chain" id="PRO_5039263702" description="GerMN domain-containing protein" evidence="1">
    <location>
        <begin position="22"/>
        <end position="203"/>
    </location>
</feature>
<proteinExistence type="predicted"/>
<name>A0A919ENP9_STRFL</name>
<dbReference type="RefSeq" id="WP_150227996.1">
    <property type="nucleotide sequence ID" value="NZ_BNBE01000001.1"/>
</dbReference>
<dbReference type="EMBL" id="BNBE01000001">
    <property type="protein sequence ID" value="GHG02332.1"/>
    <property type="molecule type" value="Genomic_DNA"/>
</dbReference>
<dbReference type="AlphaFoldDB" id="A0A919ENP9"/>
<reference evidence="2" key="1">
    <citation type="journal article" date="2014" name="Int. J. Syst. Evol. Microbiol.">
        <title>Complete genome sequence of Corynebacterium casei LMG S-19264T (=DSM 44701T), isolated from a smear-ripened cheese.</title>
        <authorList>
            <consortium name="US DOE Joint Genome Institute (JGI-PGF)"/>
            <person name="Walter F."/>
            <person name="Albersmeier A."/>
            <person name="Kalinowski J."/>
            <person name="Ruckert C."/>
        </authorList>
    </citation>
    <scope>NUCLEOTIDE SEQUENCE</scope>
    <source>
        <strain evidence="2">JCM 4122</strain>
    </source>
</reference>
<protein>
    <recommendedName>
        <fullName evidence="4">GerMN domain-containing protein</fullName>
    </recommendedName>
</protein>
<keyword evidence="1" id="KW-0732">Signal</keyword>
<evidence type="ECO:0000313" key="3">
    <source>
        <dbReference type="Proteomes" id="UP000632849"/>
    </source>
</evidence>
<gene>
    <name evidence="2" type="ORF">GCM10017667_37610</name>
</gene>
<organism evidence="2 3">
    <name type="scientific">Streptomyces filamentosus</name>
    <name type="common">Streptomyces roseosporus</name>
    <dbReference type="NCBI Taxonomy" id="67294"/>
    <lineage>
        <taxon>Bacteria</taxon>
        <taxon>Bacillati</taxon>
        <taxon>Actinomycetota</taxon>
        <taxon>Actinomycetes</taxon>
        <taxon>Kitasatosporales</taxon>
        <taxon>Streptomycetaceae</taxon>
        <taxon>Streptomyces</taxon>
    </lineage>
</organism>
<feature type="signal peptide" evidence="1">
    <location>
        <begin position="1"/>
        <end position="21"/>
    </location>
</feature>
<evidence type="ECO:0000256" key="1">
    <source>
        <dbReference type="SAM" id="SignalP"/>
    </source>
</evidence>
<evidence type="ECO:0008006" key="4">
    <source>
        <dbReference type="Google" id="ProtNLM"/>
    </source>
</evidence>
<sequence>MRRRAGAVAAGLLLAAAAATGCGIQGSEVVEAGVAPTVALAQIPESRILLYFLGPDGELMPVSREVPFSYRPAPERTERGTFDGTGTGFEIDADHPYASGLATVKVLAALLAGPRPAEQRAGLATELPAAGELVRVETDGTGGIRLQVPFPARELSGRAVSQLVCTAAYAVDSSGTRAVTVAGPDGTLPEATCPAAAPPGDGD</sequence>